<dbReference type="NCBIfam" id="TIGR01845">
    <property type="entry name" value="outer_NodT"/>
    <property type="match status" value="1"/>
</dbReference>
<evidence type="ECO:0000256" key="3">
    <source>
        <dbReference type="SAM" id="Coils"/>
    </source>
</evidence>
<dbReference type="GO" id="GO:0015562">
    <property type="term" value="F:efflux transmembrane transporter activity"/>
    <property type="evidence" value="ECO:0007669"/>
    <property type="project" value="InterPro"/>
</dbReference>
<evidence type="ECO:0000313" key="4">
    <source>
        <dbReference type="EMBL" id="PPE72013.1"/>
    </source>
</evidence>
<keyword evidence="2" id="KW-0812">Transmembrane</keyword>
<evidence type="ECO:0000256" key="2">
    <source>
        <dbReference type="RuleBase" id="RU362097"/>
    </source>
</evidence>
<proteinExistence type="inferred from homology"/>
<reference evidence="4 5" key="1">
    <citation type="submission" date="2018-02" db="EMBL/GenBank/DDBJ databases">
        <title>Genome sequencing of Solimonas sp. HR-BB.</title>
        <authorList>
            <person name="Lee Y."/>
            <person name="Jeon C.O."/>
        </authorList>
    </citation>
    <scope>NUCLEOTIDE SEQUENCE [LARGE SCALE GENOMIC DNA]</scope>
    <source>
        <strain evidence="4 5">HR-BB</strain>
    </source>
</reference>
<keyword evidence="2" id="KW-0449">Lipoprotein</keyword>
<dbReference type="Pfam" id="PF02321">
    <property type="entry name" value="OEP"/>
    <property type="match status" value="2"/>
</dbReference>
<feature type="coiled-coil region" evidence="3">
    <location>
        <begin position="392"/>
        <end position="446"/>
    </location>
</feature>
<keyword evidence="5" id="KW-1185">Reference proteome</keyword>
<dbReference type="InterPro" id="IPR003423">
    <property type="entry name" value="OMP_efflux"/>
</dbReference>
<keyword evidence="2" id="KW-0564">Palmitate</keyword>
<organism evidence="4 5">
    <name type="scientific">Solimonas fluminis</name>
    <dbReference type="NCBI Taxonomy" id="2086571"/>
    <lineage>
        <taxon>Bacteria</taxon>
        <taxon>Pseudomonadati</taxon>
        <taxon>Pseudomonadota</taxon>
        <taxon>Gammaproteobacteria</taxon>
        <taxon>Nevskiales</taxon>
        <taxon>Nevskiaceae</taxon>
        <taxon>Solimonas</taxon>
    </lineage>
</organism>
<keyword evidence="2" id="KW-0472">Membrane</keyword>
<gene>
    <name evidence="4" type="ORF">C3942_20805</name>
</gene>
<protein>
    <submittedName>
        <fullName evidence="4">RND transporter</fullName>
    </submittedName>
</protein>
<dbReference type="PANTHER" id="PTHR30203:SF25">
    <property type="entry name" value="OUTER MEMBRANE PROTEIN-RELATED"/>
    <property type="match status" value="1"/>
</dbReference>
<sequence length="471" mass="50198">MKLLVPMLAAVALAGCAVGPDYRAPETAPAAFHNADAAVVTGEGYEARWWKLLGDETLSALVEQALAANRDIEVAVARVQQARALFRDQKLDQFPVVTANGQLNHGREPLTPAAQPGYTGPRTDVENARFGFNAAWELDLFGRVRRGVEAARADADGAAAGLREAQVVVASEVALRYFEWRGAAEQLDVARRNRDTQAETLRLTEVRRRLGRGTELESASATARLEVTQAAIADLEILQKRAEHRLAVLLGQRPGAWQPPALTRTEAITRALPVGDAGLLLQRRPDVARAEAALHAATARIGVAKADYFPRLSVNGFAGIVVGSFSDLGESAHRAWTLSPQISWAAFDLGSVAARVDAADAATRAAAAAYEQAVLVALEEVENAFVGVGRSRQRLEHTLAQAAAARRAAELARIQYKAGSTDFLVLLDAERTLLAAEDAVARAETSVNTAAVAVYKSLGGGWDQGQAVAAR</sequence>
<dbReference type="OrthoDB" id="9770517at2"/>
<dbReference type="SUPFAM" id="SSF56954">
    <property type="entry name" value="Outer membrane efflux proteins (OEP)"/>
    <property type="match status" value="1"/>
</dbReference>
<dbReference type="PROSITE" id="PS51257">
    <property type="entry name" value="PROKAR_LIPOPROTEIN"/>
    <property type="match status" value="1"/>
</dbReference>
<dbReference type="Gene3D" id="1.20.1600.10">
    <property type="entry name" value="Outer membrane efflux proteins (OEP)"/>
    <property type="match status" value="1"/>
</dbReference>
<dbReference type="PANTHER" id="PTHR30203">
    <property type="entry name" value="OUTER MEMBRANE CATION EFFLUX PROTEIN"/>
    <property type="match status" value="1"/>
</dbReference>
<comment type="similarity">
    <text evidence="1 2">Belongs to the outer membrane factor (OMF) (TC 1.B.17) family.</text>
</comment>
<keyword evidence="3" id="KW-0175">Coiled coil</keyword>
<keyword evidence="2" id="KW-1134">Transmembrane beta strand</keyword>
<name>A0A2S5TAI1_9GAMM</name>
<evidence type="ECO:0000256" key="1">
    <source>
        <dbReference type="ARBA" id="ARBA00007613"/>
    </source>
</evidence>
<dbReference type="GO" id="GO:0009279">
    <property type="term" value="C:cell outer membrane"/>
    <property type="evidence" value="ECO:0007669"/>
    <property type="project" value="UniProtKB-SubCell"/>
</dbReference>
<dbReference type="Gene3D" id="2.20.200.10">
    <property type="entry name" value="Outer membrane efflux proteins (OEP)"/>
    <property type="match status" value="1"/>
</dbReference>
<dbReference type="Proteomes" id="UP000238220">
    <property type="component" value="Unassembled WGS sequence"/>
</dbReference>
<evidence type="ECO:0000313" key="5">
    <source>
        <dbReference type="Proteomes" id="UP000238220"/>
    </source>
</evidence>
<dbReference type="InterPro" id="IPR010131">
    <property type="entry name" value="MdtP/NodT-like"/>
</dbReference>
<accession>A0A2S5TAI1</accession>
<comment type="caution">
    <text evidence="4">The sequence shown here is derived from an EMBL/GenBank/DDBJ whole genome shotgun (WGS) entry which is preliminary data.</text>
</comment>
<dbReference type="AlphaFoldDB" id="A0A2S5TAI1"/>
<dbReference type="EMBL" id="PSNW01000017">
    <property type="protein sequence ID" value="PPE72013.1"/>
    <property type="molecule type" value="Genomic_DNA"/>
</dbReference>
<comment type="subcellular location">
    <subcellularLocation>
        <location evidence="2">Cell outer membrane</location>
        <topology evidence="2">Lipid-anchor</topology>
    </subcellularLocation>
</comment>